<evidence type="ECO:0008006" key="2">
    <source>
        <dbReference type="Google" id="ProtNLM"/>
    </source>
</evidence>
<evidence type="ECO:0000313" key="1">
    <source>
        <dbReference type="EMBL" id="SVA62927.1"/>
    </source>
</evidence>
<name>A0A381XFI0_9ZZZZ</name>
<dbReference type="EMBL" id="UINC01014823">
    <property type="protein sequence ID" value="SVA62927.1"/>
    <property type="molecule type" value="Genomic_DNA"/>
</dbReference>
<reference evidence="1" key="1">
    <citation type="submission" date="2018-05" db="EMBL/GenBank/DDBJ databases">
        <authorList>
            <person name="Lanie J.A."/>
            <person name="Ng W.-L."/>
            <person name="Kazmierczak K.M."/>
            <person name="Andrzejewski T.M."/>
            <person name="Davidsen T.M."/>
            <person name="Wayne K.J."/>
            <person name="Tettelin H."/>
            <person name="Glass J.I."/>
            <person name="Rusch D."/>
            <person name="Podicherti R."/>
            <person name="Tsui H.-C.T."/>
            <person name="Winkler M.E."/>
        </authorList>
    </citation>
    <scope>NUCLEOTIDE SEQUENCE</scope>
</reference>
<dbReference type="Gene3D" id="3.20.20.140">
    <property type="entry name" value="Metal-dependent hydrolases"/>
    <property type="match status" value="1"/>
</dbReference>
<proteinExistence type="predicted"/>
<gene>
    <name evidence="1" type="ORF">METZ01_LOCUS115781</name>
</gene>
<organism evidence="1">
    <name type="scientific">marine metagenome</name>
    <dbReference type="NCBI Taxonomy" id="408172"/>
    <lineage>
        <taxon>unclassified sequences</taxon>
        <taxon>metagenomes</taxon>
        <taxon>ecological metagenomes</taxon>
    </lineage>
</organism>
<protein>
    <recommendedName>
        <fullName evidence="2">Amidohydrolase-related domain-containing protein</fullName>
    </recommendedName>
</protein>
<dbReference type="SUPFAM" id="SSF51556">
    <property type="entry name" value="Metallo-dependent hydrolases"/>
    <property type="match status" value="1"/>
</dbReference>
<feature type="non-terminal residue" evidence="1">
    <location>
        <position position="149"/>
    </location>
</feature>
<accession>A0A381XFI0</accession>
<dbReference type="AlphaFoldDB" id="A0A381XFI0"/>
<dbReference type="InterPro" id="IPR032466">
    <property type="entry name" value="Metal_Hydrolase"/>
</dbReference>
<sequence>MWNDWKVIDADAHFHEPMDLWDKWLEPAYKDRVPNVIGLNGINFIYEPDGKIIPIGEGKTGHSPEAYRWLEEKYGEAYHRWWSSDIRLADMDTFGWDIQVILPTGGNGNFAADASLKDPDVGAALSRAYHNFCVDYCSLNSARLKFIAV</sequence>